<proteinExistence type="inferred from homology"/>
<dbReference type="PANTHER" id="PTHR40627">
    <property type="entry name" value="INDOLE PRENYLTRANSFERASE TDIB-RELATED"/>
    <property type="match status" value="1"/>
</dbReference>
<reference evidence="3" key="1">
    <citation type="submission" date="2021-03" db="EMBL/GenBank/DDBJ databases">
        <title>Revisited historic fungal species revealed as producer of novel bioactive compounds through whole genome sequencing and comparative genomics.</title>
        <authorList>
            <person name="Vignolle G.A."/>
            <person name="Hochenegger N."/>
            <person name="Mach R.L."/>
            <person name="Mach-Aigner A.R."/>
            <person name="Javad Rahimi M."/>
            <person name="Salim K.A."/>
            <person name="Chan C.M."/>
            <person name="Lim L.B.L."/>
            <person name="Cai F."/>
            <person name="Druzhinina I.S."/>
            <person name="U'Ren J.M."/>
            <person name="Derntl C."/>
        </authorList>
    </citation>
    <scope>NUCLEOTIDE SEQUENCE</scope>
    <source>
        <strain evidence="3">TUCIM 5799</strain>
    </source>
</reference>
<evidence type="ECO:0000313" key="3">
    <source>
        <dbReference type="EMBL" id="KAI1871023.1"/>
    </source>
</evidence>
<dbReference type="EMBL" id="JAFIMR010000013">
    <property type="protein sequence ID" value="KAI1871023.1"/>
    <property type="molecule type" value="Genomic_DNA"/>
</dbReference>
<dbReference type="Proteomes" id="UP000829685">
    <property type="component" value="Unassembled WGS sequence"/>
</dbReference>
<accession>A0A9P9WMQ9</accession>
<sequence>MNAFWQRLIQYLSSIWSYFPTIVAAQARTGAFILPPRQQPSTPTRHTQKGLLLREAYSDEPKAQDIRDPPQIYWYRTAGHVLDALMQGANYSRPAHDYVMSFFKDTVAPFLGPTDQPSFKRWESFMTDDHSPIEISWDWCGSADEPVIRFSIEPIGLHGGTSVDPMNAVGPESFKRTILETLPKIHTSWFDHFDLFFNGRATQASTEESHPSRIFWGFDLKGSCITAKAYFFPGPSARSMGTSNFHTIAQAIACAPYCTPDKIQAFDKLATFADGPGTDALEFEMLAIDMVDPLESRFKIYFRDRSTRFSSVCDAITLKGQKTGVHIDRGLRSLEQLWCSLFDLSDVSEDAELQLNEHRTAGILYNAEFRLGSRYPDVKIYIPVRHYSSSDQNVMDRVEEFMDNQRQRIHLVRRSASEVPSSAYAEAMKRIL</sequence>
<dbReference type="PANTHER" id="PTHR40627:SF4">
    <property type="entry name" value="PRENYLTRANSFERASE ASQH1-RELATED"/>
    <property type="match status" value="1"/>
</dbReference>
<dbReference type="GO" id="GO:0016765">
    <property type="term" value="F:transferase activity, transferring alkyl or aryl (other than methyl) groups"/>
    <property type="evidence" value="ECO:0007669"/>
    <property type="project" value="InterPro"/>
</dbReference>
<evidence type="ECO:0000256" key="1">
    <source>
        <dbReference type="ARBA" id="ARBA00010209"/>
    </source>
</evidence>
<dbReference type="SFLD" id="SFLDS00036">
    <property type="entry name" value="Aromatic_Prenyltransferase"/>
    <property type="match status" value="1"/>
</dbReference>
<organism evidence="3 4">
    <name type="scientific">Neoarthrinium moseri</name>
    <dbReference type="NCBI Taxonomy" id="1658444"/>
    <lineage>
        <taxon>Eukaryota</taxon>
        <taxon>Fungi</taxon>
        <taxon>Dikarya</taxon>
        <taxon>Ascomycota</taxon>
        <taxon>Pezizomycotina</taxon>
        <taxon>Sordariomycetes</taxon>
        <taxon>Xylariomycetidae</taxon>
        <taxon>Amphisphaeriales</taxon>
        <taxon>Apiosporaceae</taxon>
        <taxon>Neoarthrinium</taxon>
    </lineage>
</organism>
<dbReference type="InterPro" id="IPR017795">
    <property type="entry name" value="ABBA_NscD-like"/>
</dbReference>
<evidence type="ECO:0000313" key="4">
    <source>
        <dbReference type="Proteomes" id="UP000829685"/>
    </source>
</evidence>
<evidence type="ECO:0008006" key="5">
    <source>
        <dbReference type="Google" id="ProtNLM"/>
    </source>
</evidence>
<dbReference type="GO" id="GO:0009820">
    <property type="term" value="P:alkaloid metabolic process"/>
    <property type="evidence" value="ECO:0007669"/>
    <property type="project" value="InterPro"/>
</dbReference>
<evidence type="ECO:0000256" key="2">
    <source>
        <dbReference type="ARBA" id="ARBA00022679"/>
    </source>
</evidence>
<gene>
    <name evidence="3" type="ORF">JX265_006063</name>
</gene>
<comment type="caution">
    <text evidence="3">The sequence shown here is derived from an EMBL/GenBank/DDBJ whole genome shotgun (WGS) entry which is preliminary data.</text>
</comment>
<dbReference type="OrthoDB" id="5392033at2759"/>
<keyword evidence="4" id="KW-1185">Reference proteome</keyword>
<keyword evidence="2" id="KW-0808">Transferase</keyword>
<dbReference type="CDD" id="cd13929">
    <property type="entry name" value="PT-DMATS_CymD"/>
    <property type="match status" value="1"/>
</dbReference>
<dbReference type="AlphaFoldDB" id="A0A9P9WMQ9"/>
<dbReference type="InterPro" id="IPR033964">
    <property type="entry name" value="ABBA"/>
</dbReference>
<comment type="similarity">
    <text evidence="1">Belongs to the tryptophan dimethylallyltransferase family.</text>
</comment>
<dbReference type="NCBIfam" id="TIGR03429">
    <property type="entry name" value="arom_pren_DMATS"/>
    <property type="match status" value="1"/>
</dbReference>
<name>A0A9P9WMQ9_9PEZI</name>
<protein>
    <recommendedName>
        <fullName evidence="5">Aromatic prenyltransferase</fullName>
    </recommendedName>
</protein>
<dbReference type="Pfam" id="PF11991">
    <property type="entry name" value="Trp_DMAT"/>
    <property type="match status" value="1"/>
</dbReference>